<sequence length="400" mass="46144">MSRLQEYRKSLVENWLRFLEVEVDVVPDDGKPPLPMEYEANGFNHGLLSKLSSTSQADIQSTGLSKEEYIERHVRDFDASMPNMLSERLSNLKISRDDSENDWWSVGVNSDGISLSMESDLDPSESWEYGNIKDRLLLPEESAFLDPSSAKDTSEAISYSACFPSLPESYTPWNRSVVVSSTFHHSRFASHEDKNLKSANGGLGRSDQRMLVCPYTRYDPEKYEKLKSCRGKAFETVHRLKEHLYRIHMRKPYCCRCGERFAADQELNLHLSLPSDACGRVENVETEGFGPEQTLQLKSRKRKLNVKTQEEKWRNVFQILFPDAAEVPNPFYHAVGQEQIASRSDTEAVYNTDIPQQLEDKTFSKVDAIVRELGMDKPLNKKQRRHMLEVFKEFHEERTE</sequence>
<dbReference type="Proteomes" id="UP000434172">
    <property type="component" value="Unassembled WGS sequence"/>
</dbReference>
<dbReference type="PANTHER" id="PTHR38166">
    <property type="entry name" value="C2H2-TYPE DOMAIN-CONTAINING PROTEIN-RELATED"/>
    <property type="match status" value="1"/>
</dbReference>
<gene>
    <name evidence="1" type="ORF">GQ607_011111</name>
</gene>
<comment type="caution">
    <text evidence="1">The sequence shown here is derived from an EMBL/GenBank/DDBJ whole genome shotgun (WGS) entry which is preliminary data.</text>
</comment>
<organism evidence="1 2">
    <name type="scientific">Colletotrichum asianum</name>
    <dbReference type="NCBI Taxonomy" id="702518"/>
    <lineage>
        <taxon>Eukaryota</taxon>
        <taxon>Fungi</taxon>
        <taxon>Dikarya</taxon>
        <taxon>Ascomycota</taxon>
        <taxon>Pezizomycotina</taxon>
        <taxon>Sordariomycetes</taxon>
        <taxon>Hypocreomycetidae</taxon>
        <taxon>Glomerellales</taxon>
        <taxon>Glomerellaceae</taxon>
        <taxon>Colletotrichum</taxon>
        <taxon>Colletotrichum gloeosporioides species complex</taxon>
    </lineage>
</organism>
<accession>A0A8H3W5F5</accession>
<evidence type="ECO:0008006" key="3">
    <source>
        <dbReference type="Google" id="ProtNLM"/>
    </source>
</evidence>
<name>A0A8H3W5F5_9PEZI</name>
<dbReference type="OrthoDB" id="4828359at2759"/>
<evidence type="ECO:0000313" key="2">
    <source>
        <dbReference type="Proteomes" id="UP000434172"/>
    </source>
</evidence>
<evidence type="ECO:0000313" key="1">
    <source>
        <dbReference type="EMBL" id="KAF0321598.1"/>
    </source>
</evidence>
<dbReference type="EMBL" id="WOWK01000069">
    <property type="protein sequence ID" value="KAF0321598.1"/>
    <property type="molecule type" value="Genomic_DNA"/>
</dbReference>
<protein>
    <recommendedName>
        <fullName evidence="3">C2H2-type domain-containing protein</fullName>
    </recommendedName>
</protein>
<reference evidence="1 2" key="1">
    <citation type="submission" date="2019-12" db="EMBL/GenBank/DDBJ databases">
        <title>A genome sequence resource for the geographically widespread anthracnose pathogen Colletotrichum asianum.</title>
        <authorList>
            <person name="Meng Y."/>
        </authorList>
    </citation>
    <scope>NUCLEOTIDE SEQUENCE [LARGE SCALE GENOMIC DNA]</scope>
    <source>
        <strain evidence="1 2">ICMP 18580</strain>
    </source>
</reference>
<keyword evidence="2" id="KW-1185">Reference proteome</keyword>
<dbReference type="AlphaFoldDB" id="A0A8H3W5F5"/>
<dbReference type="PANTHER" id="PTHR38166:SF1">
    <property type="entry name" value="C2H2-TYPE DOMAIN-CONTAINING PROTEIN"/>
    <property type="match status" value="1"/>
</dbReference>
<proteinExistence type="predicted"/>